<dbReference type="STRING" id="644548.SCNU_19140"/>
<dbReference type="PANTHER" id="PTHR48081">
    <property type="entry name" value="AB HYDROLASE SUPERFAMILY PROTEIN C4A8.06C"/>
    <property type="match status" value="1"/>
</dbReference>
<protein>
    <submittedName>
        <fullName evidence="3">Alpha/beta hydrolase</fullName>
    </submittedName>
</protein>
<dbReference type="SUPFAM" id="SSF53474">
    <property type="entry name" value="alpha/beta-Hydrolases"/>
    <property type="match status" value="1"/>
</dbReference>
<dbReference type="AlphaFoldDB" id="F1YPH3"/>
<keyword evidence="1 3" id="KW-0378">Hydrolase</keyword>
<dbReference type="GO" id="GO:0016787">
    <property type="term" value="F:hydrolase activity"/>
    <property type="evidence" value="ECO:0007669"/>
    <property type="project" value="UniProtKB-KW"/>
</dbReference>
<dbReference type="InterPro" id="IPR050300">
    <property type="entry name" value="GDXG_lipolytic_enzyme"/>
</dbReference>
<dbReference type="InterPro" id="IPR029058">
    <property type="entry name" value="AB_hydrolase_fold"/>
</dbReference>
<dbReference type="PANTHER" id="PTHR48081:SF8">
    <property type="entry name" value="ALPHA_BETA HYDROLASE FOLD-3 DOMAIN-CONTAINING PROTEIN-RELATED"/>
    <property type="match status" value="1"/>
</dbReference>
<evidence type="ECO:0000313" key="4">
    <source>
        <dbReference type="Proteomes" id="UP000035065"/>
    </source>
</evidence>
<comment type="caution">
    <text evidence="3">The sequence shown here is derived from an EMBL/GenBank/DDBJ whole genome shotgun (WGS) entry which is preliminary data.</text>
</comment>
<feature type="domain" description="Alpha/beta hydrolase fold-3" evidence="2">
    <location>
        <begin position="97"/>
        <end position="301"/>
    </location>
</feature>
<evidence type="ECO:0000313" key="3">
    <source>
        <dbReference type="EMBL" id="EGD53424.1"/>
    </source>
</evidence>
<proteinExistence type="predicted"/>
<accession>F1YPH3</accession>
<sequence>MYGAPESTEDISMSNRRSDLHPEVEAMLATLDAGFPDVAAFPAVEVRSMIDARRAPLGGQPDMRSVQNLTIDGPDGDPLPLRVFTPHAAADGALPTIVFAHGGGFVFCGIDSHDEFTRSLAEHTGSVVVSVEYRLAPEHQAPAALEDMYTAVQWATEHAGEYGGDVDRVAVAGDSAGGLLSAAVCLAARERGGPKIAAQILLYPVIDDDFDTESYRLYGEGYYNTTRAMKWYWDQYAPTGRDDMLVVPARAESLADLPPTVMITAELDPPAASGVRYAERLRADGVEVHEHQLEGLFHGVLTFANFPLTPQARQTVWDLIGEVL</sequence>
<name>F1YPH3_9ACTN</name>
<dbReference type="eggNOG" id="COG0657">
    <property type="taxonomic scope" value="Bacteria"/>
</dbReference>
<evidence type="ECO:0000259" key="2">
    <source>
        <dbReference type="Pfam" id="PF07859"/>
    </source>
</evidence>
<keyword evidence="4" id="KW-1185">Reference proteome</keyword>
<organism evidence="3 4">
    <name type="scientific">Gordonia neofelifaecis NRRL B-59395</name>
    <dbReference type="NCBI Taxonomy" id="644548"/>
    <lineage>
        <taxon>Bacteria</taxon>
        <taxon>Bacillati</taxon>
        <taxon>Actinomycetota</taxon>
        <taxon>Actinomycetes</taxon>
        <taxon>Mycobacteriales</taxon>
        <taxon>Gordoniaceae</taxon>
        <taxon>Gordonia</taxon>
    </lineage>
</organism>
<dbReference type="InterPro" id="IPR013094">
    <property type="entry name" value="AB_hydrolase_3"/>
</dbReference>
<dbReference type="Gene3D" id="3.40.50.1820">
    <property type="entry name" value="alpha/beta hydrolase"/>
    <property type="match status" value="1"/>
</dbReference>
<dbReference type="EMBL" id="AEUD01000024">
    <property type="protein sequence ID" value="EGD53424.1"/>
    <property type="molecule type" value="Genomic_DNA"/>
</dbReference>
<gene>
    <name evidence="3" type="ORF">SCNU_19140</name>
</gene>
<reference evidence="3 4" key="1">
    <citation type="journal article" date="2011" name="J. Bacteriol.">
        <title>Draft Genome Sequence of Gordonia neofelifaecis NRRL B-59395, a Cholesterol-Degrading Actinomycete.</title>
        <authorList>
            <person name="Ge F."/>
            <person name="Li W."/>
            <person name="Chen G."/>
            <person name="Liu Y."/>
            <person name="Zhang G."/>
            <person name="Yong B."/>
            <person name="Wang Q."/>
            <person name="Wang N."/>
            <person name="Huang Z."/>
            <person name="Li W."/>
            <person name="Wang J."/>
            <person name="Wu C."/>
            <person name="Xie Q."/>
            <person name="Liu G."/>
        </authorList>
    </citation>
    <scope>NUCLEOTIDE SEQUENCE [LARGE SCALE GENOMIC DNA]</scope>
    <source>
        <strain evidence="3 4">NRRL B-59395</strain>
    </source>
</reference>
<evidence type="ECO:0000256" key="1">
    <source>
        <dbReference type="ARBA" id="ARBA00022801"/>
    </source>
</evidence>
<dbReference type="Pfam" id="PF07859">
    <property type="entry name" value="Abhydrolase_3"/>
    <property type="match status" value="1"/>
</dbReference>
<dbReference type="Proteomes" id="UP000035065">
    <property type="component" value="Unassembled WGS sequence"/>
</dbReference>